<dbReference type="AlphaFoldDB" id="A0A7M2Y7C4"/>
<dbReference type="KEGG" id="kfa:Q73A0000_06580"/>
<evidence type="ECO:0000259" key="1">
    <source>
        <dbReference type="Pfam" id="PF13683"/>
    </source>
</evidence>
<gene>
    <name evidence="2" type="ORF">Q73A0000_06580</name>
</gene>
<dbReference type="GO" id="GO:0015074">
    <property type="term" value="P:DNA integration"/>
    <property type="evidence" value="ECO:0007669"/>
    <property type="project" value="InterPro"/>
</dbReference>
<dbReference type="InterPro" id="IPR012337">
    <property type="entry name" value="RNaseH-like_sf"/>
</dbReference>
<dbReference type="SUPFAM" id="SSF53098">
    <property type="entry name" value="Ribonuclease H-like"/>
    <property type="match status" value="1"/>
</dbReference>
<dbReference type="Pfam" id="PF13683">
    <property type="entry name" value="rve_3"/>
    <property type="match status" value="1"/>
</dbReference>
<evidence type="ECO:0000313" key="2">
    <source>
        <dbReference type="EMBL" id="QOW10051.1"/>
    </source>
</evidence>
<proteinExistence type="predicted"/>
<protein>
    <submittedName>
        <fullName evidence="2">Transposase</fullName>
    </submittedName>
</protein>
<sequence>MDGKGRAIDNIFIERLWRSVKYENVYLQAYEDGISLYKGMKRYFEFYNNDRFHQSLNYKTPSEMYQQKEAA</sequence>
<name>A0A7M2Y7C4_9FLAO</name>
<accession>A0A7M2Y7C4</accession>
<dbReference type="Proteomes" id="UP000594195">
    <property type="component" value="Chromosome"/>
</dbReference>
<feature type="domain" description="Integrase catalytic" evidence="1">
    <location>
        <begin position="4"/>
        <end position="61"/>
    </location>
</feature>
<dbReference type="EMBL" id="CP040442">
    <property type="protein sequence ID" value="QOW10051.1"/>
    <property type="molecule type" value="Genomic_DNA"/>
</dbReference>
<dbReference type="InterPro" id="IPR001584">
    <property type="entry name" value="Integrase_cat-core"/>
</dbReference>
<dbReference type="RefSeq" id="WP_244140831.1">
    <property type="nucleotide sequence ID" value="NZ_CP040442.1"/>
</dbReference>
<organism evidence="2 3">
    <name type="scientific">Kaistella flava</name>
    <name type="common">ex Peng et al. 2021</name>
    <dbReference type="NCBI Taxonomy" id="2038776"/>
    <lineage>
        <taxon>Bacteria</taxon>
        <taxon>Pseudomonadati</taxon>
        <taxon>Bacteroidota</taxon>
        <taxon>Flavobacteriia</taxon>
        <taxon>Flavobacteriales</taxon>
        <taxon>Weeksellaceae</taxon>
        <taxon>Chryseobacterium group</taxon>
        <taxon>Kaistella</taxon>
    </lineage>
</organism>
<evidence type="ECO:0000313" key="3">
    <source>
        <dbReference type="Proteomes" id="UP000594195"/>
    </source>
</evidence>
<keyword evidence="3" id="KW-1185">Reference proteome</keyword>
<reference evidence="2 3" key="1">
    <citation type="submission" date="2019-05" db="EMBL/GenBank/DDBJ databases">
        <title>Chryseobacterium sp. isolated from King George Island, maritime Antarctica.</title>
        <authorList>
            <person name="Peng X."/>
        </authorList>
    </citation>
    <scope>NUCLEOTIDE SEQUENCE [LARGE SCALE GENOMIC DNA]</scope>
    <source>
        <strain evidence="2 3">7-3A</strain>
    </source>
</reference>